<gene>
    <name evidence="2" type="ordered locus">SPH_1228</name>
</gene>
<name>B1IBR8_STRPI</name>
<dbReference type="KEGG" id="spv:SPH_1228"/>
<dbReference type="AlphaFoldDB" id="B1IBR8"/>
<evidence type="ECO:0000256" key="1">
    <source>
        <dbReference type="SAM" id="Coils"/>
    </source>
</evidence>
<keyword evidence="1" id="KW-0175">Coiled coil</keyword>
<dbReference type="HOGENOM" id="CLU_882554_0_0_9"/>
<evidence type="ECO:0000313" key="3">
    <source>
        <dbReference type="Proteomes" id="UP000002163"/>
    </source>
</evidence>
<evidence type="ECO:0000313" key="2">
    <source>
        <dbReference type="EMBL" id="ACA37027.1"/>
    </source>
</evidence>
<feature type="coiled-coil region" evidence="1">
    <location>
        <begin position="78"/>
        <end position="108"/>
    </location>
</feature>
<dbReference type="Proteomes" id="UP000002163">
    <property type="component" value="Chromosome"/>
</dbReference>
<proteinExistence type="predicted"/>
<dbReference type="EMBL" id="CP000936">
    <property type="protein sequence ID" value="ACA37027.1"/>
    <property type="molecule type" value="Genomic_DNA"/>
</dbReference>
<reference evidence="3" key="1">
    <citation type="journal article" date="2010" name="Genome Biol.">
        <title>Structure and dynamics of the pan-genome of Streptococcus pneumoniae and closely related species.</title>
        <authorList>
            <person name="Donati C."/>
            <person name="Hiller N.L."/>
            <person name="Tettelin H."/>
            <person name="Muzzi A."/>
            <person name="Croucher N.J."/>
            <person name="Angiuoli S.V."/>
            <person name="Oggioni M."/>
            <person name="Dunning Hotopp J.C."/>
            <person name="Hu F.Z."/>
            <person name="Riley D.R."/>
            <person name="Covacci A."/>
            <person name="Mitchell T.J."/>
            <person name="Bentley S.D."/>
            <person name="Kilian M."/>
            <person name="Ehrlich G.D."/>
            <person name="Rappuoli R."/>
            <person name="Moxon E.R."/>
            <person name="Masignani V."/>
        </authorList>
    </citation>
    <scope>NUCLEOTIDE SEQUENCE [LARGE SCALE GENOMIC DNA]</scope>
    <source>
        <strain evidence="3">Hungary19A-6</strain>
    </source>
</reference>
<organism evidence="2 3">
    <name type="scientific">Streptococcus pneumoniae (strain Hungary19A-6)</name>
    <dbReference type="NCBI Taxonomy" id="487214"/>
    <lineage>
        <taxon>Bacteria</taxon>
        <taxon>Bacillati</taxon>
        <taxon>Bacillota</taxon>
        <taxon>Bacilli</taxon>
        <taxon>Lactobacillales</taxon>
        <taxon>Streptococcaceae</taxon>
        <taxon>Streptococcus</taxon>
    </lineage>
</organism>
<protein>
    <submittedName>
        <fullName evidence="2">Uncharacterized protein</fullName>
    </submittedName>
</protein>
<accession>B1IBR8</accession>
<sequence>MTLPVRKSLHDAVLQASKADTWEQATKEWNEVSLIFNGIGRSNCVCGNVIKYAYELFNGVTGQRLFPIGSDCVRHFHRLSLDQQLEEEEKLLRKVENLTRKAQKKEKIKVNKSDFDERLLKWLWEKGVFKPNRGNQFAPERDYQLFLEVFQGGSWTKAEPKKKARMEEVLEKCIKPFLLGKSDDQLYLVKLGKEKIDYEQELRIQAEKERKKRDKIAKQYADNLVLAMGPAERAYQDYFGFTETLTQEERKWEKFFLVKIEQNGLSRPNNTKKSWKKTNELPVRIQLKENRNRLGSSIPIFVSFLKKKLDFLGSY</sequence>